<evidence type="ECO:0000313" key="5">
    <source>
        <dbReference type="EMBL" id="MBB6499831.1"/>
    </source>
</evidence>
<dbReference type="Gene3D" id="1.10.10.60">
    <property type="entry name" value="Homeodomain-like"/>
    <property type="match status" value="1"/>
</dbReference>
<comment type="caution">
    <text evidence="5">The sequence shown here is derived from an EMBL/GenBank/DDBJ whole genome shotgun (WGS) entry which is preliminary data.</text>
</comment>
<dbReference type="Pfam" id="PF12833">
    <property type="entry name" value="HTH_18"/>
    <property type="match status" value="1"/>
</dbReference>
<feature type="domain" description="HTH araC/xylS-type" evidence="4">
    <location>
        <begin position="209"/>
        <end position="306"/>
    </location>
</feature>
<dbReference type="AlphaFoldDB" id="A0A7X0MIE0"/>
<dbReference type="RefSeq" id="WP_184624562.1">
    <property type="nucleotide sequence ID" value="NZ_JACHCC010000005.1"/>
</dbReference>
<evidence type="ECO:0000256" key="1">
    <source>
        <dbReference type="ARBA" id="ARBA00023015"/>
    </source>
</evidence>
<dbReference type="PANTHER" id="PTHR47893:SF1">
    <property type="entry name" value="REGULATORY PROTEIN PCHR"/>
    <property type="match status" value="1"/>
</dbReference>
<evidence type="ECO:0000256" key="2">
    <source>
        <dbReference type="ARBA" id="ARBA00023125"/>
    </source>
</evidence>
<evidence type="ECO:0000256" key="3">
    <source>
        <dbReference type="ARBA" id="ARBA00023163"/>
    </source>
</evidence>
<dbReference type="SMART" id="SM00342">
    <property type="entry name" value="HTH_ARAC"/>
    <property type="match status" value="1"/>
</dbReference>
<dbReference type="GO" id="GO:0043565">
    <property type="term" value="F:sequence-specific DNA binding"/>
    <property type="evidence" value="ECO:0007669"/>
    <property type="project" value="InterPro"/>
</dbReference>
<dbReference type="PROSITE" id="PS01124">
    <property type="entry name" value="HTH_ARAC_FAMILY_2"/>
    <property type="match status" value="1"/>
</dbReference>
<proteinExistence type="predicted"/>
<protein>
    <submittedName>
        <fullName evidence="5">AraC-like DNA-binding protein</fullName>
    </submittedName>
</protein>
<dbReference type="InterPro" id="IPR020449">
    <property type="entry name" value="Tscrpt_reg_AraC-type_HTH"/>
</dbReference>
<dbReference type="InterPro" id="IPR018062">
    <property type="entry name" value="HTH_AraC-typ_CS"/>
</dbReference>
<dbReference type="InterPro" id="IPR053142">
    <property type="entry name" value="PchR_regulatory_protein"/>
</dbReference>
<dbReference type="EMBL" id="JACHCC010000005">
    <property type="protein sequence ID" value="MBB6499831.1"/>
    <property type="molecule type" value="Genomic_DNA"/>
</dbReference>
<dbReference type="PANTHER" id="PTHR47893">
    <property type="entry name" value="REGULATORY PROTEIN PCHR"/>
    <property type="match status" value="1"/>
</dbReference>
<dbReference type="Proteomes" id="UP000521017">
    <property type="component" value="Unassembled WGS sequence"/>
</dbReference>
<name>A0A7X0MIE0_9SPHI</name>
<organism evidence="5 6">
    <name type="scientific">Pedobacter cryoconitis</name>
    <dbReference type="NCBI Taxonomy" id="188932"/>
    <lineage>
        <taxon>Bacteria</taxon>
        <taxon>Pseudomonadati</taxon>
        <taxon>Bacteroidota</taxon>
        <taxon>Sphingobacteriia</taxon>
        <taxon>Sphingobacteriales</taxon>
        <taxon>Sphingobacteriaceae</taxon>
        <taxon>Pedobacter</taxon>
    </lineage>
</organism>
<keyword evidence="2 5" id="KW-0238">DNA-binding</keyword>
<dbReference type="InterPro" id="IPR018060">
    <property type="entry name" value="HTH_AraC"/>
</dbReference>
<evidence type="ECO:0000313" key="6">
    <source>
        <dbReference type="Proteomes" id="UP000521017"/>
    </source>
</evidence>
<sequence length="306" mass="35685">MRITIQATANDLKSKEVSSLMKNKYIFQDDSGYSMFLEEVTFRQIELCWGSYTNPTQRILTIQSDKPAIVSHFQLSDSVVEAQRESLREKQFMVYQQMAGSYDLSIAPTQKHPRTFFELSISDRFFNNLVTEESDFLMNFHRRSNHVADMLPEMYEIIYSMEHAPYTGDLKGIYLESKAVQLFLAQVSQLDRLNKRESKLKRYDIDCLYAVKEYLDLNYFADLSIVDLAREAGINQTKLKAGFKELFNHTVFGYLRDLRMLEAKRLLQDEGLNVNEVSERIGYSYPQHFSSAFKRKFGVLPKAIKI</sequence>
<dbReference type="InterPro" id="IPR009057">
    <property type="entry name" value="Homeodomain-like_sf"/>
</dbReference>
<dbReference type="PRINTS" id="PR00032">
    <property type="entry name" value="HTHARAC"/>
</dbReference>
<keyword evidence="1" id="KW-0805">Transcription regulation</keyword>
<gene>
    <name evidence="5" type="ORF">HDF25_001975</name>
</gene>
<reference evidence="5 6" key="1">
    <citation type="submission" date="2020-08" db="EMBL/GenBank/DDBJ databases">
        <title>Genomic Encyclopedia of Type Strains, Phase IV (KMG-V): Genome sequencing to study the core and pangenomes of soil and plant-associated prokaryotes.</title>
        <authorList>
            <person name="Whitman W."/>
        </authorList>
    </citation>
    <scope>NUCLEOTIDE SEQUENCE [LARGE SCALE GENOMIC DNA]</scope>
    <source>
        <strain evidence="5 6">M2T3</strain>
    </source>
</reference>
<accession>A0A7X0MIE0</accession>
<dbReference type="SUPFAM" id="SSF46689">
    <property type="entry name" value="Homeodomain-like"/>
    <property type="match status" value="2"/>
</dbReference>
<evidence type="ECO:0000259" key="4">
    <source>
        <dbReference type="PROSITE" id="PS01124"/>
    </source>
</evidence>
<dbReference type="PROSITE" id="PS00041">
    <property type="entry name" value="HTH_ARAC_FAMILY_1"/>
    <property type="match status" value="1"/>
</dbReference>
<keyword evidence="3" id="KW-0804">Transcription</keyword>
<dbReference type="GO" id="GO:0003700">
    <property type="term" value="F:DNA-binding transcription factor activity"/>
    <property type="evidence" value="ECO:0007669"/>
    <property type="project" value="InterPro"/>
</dbReference>